<evidence type="ECO:0000313" key="1">
    <source>
        <dbReference type="EMBL" id="PTW45599.1"/>
    </source>
</evidence>
<protein>
    <submittedName>
        <fullName evidence="1">Uncharacterized protein</fullName>
    </submittedName>
</protein>
<dbReference type="Proteomes" id="UP000244013">
    <property type="component" value="Unassembled WGS sequence"/>
</dbReference>
<name>A0A2T5U259_9SPHN</name>
<reference evidence="1 2" key="1">
    <citation type="submission" date="2018-04" db="EMBL/GenBank/DDBJ databases">
        <title>Genomic Encyclopedia of Type Strains, Phase III (KMG-III): the genomes of soil and plant-associated and newly described type strains.</title>
        <authorList>
            <person name="Whitman W."/>
        </authorList>
    </citation>
    <scope>NUCLEOTIDE SEQUENCE [LARGE SCALE GENOMIC DNA]</scope>
    <source>
        <strain evidence="1 2">MA-olki</strain>
    </source>
</reference>
<accession>A0A2T5U259</accession>
<comment type="caution">
    <text evidence="1">The sequence shown here is derived from an EMBL/GenBank/DDBJ whole genome shotgun (WGS) entry which is preliminary data.</text>
</comment>
<dbReference type="EMBL" id="QAYE01000007">
    <property type="protein sequence ID" value="PTW45599.1"/>
    <property type="molecule type" value="Genomic_DNA"/>
</dbReference>
<dbReference type="GeneID" id="91006912"/>
<dbReference type="RefSeq" id="WP_107955011.1">
    <property type="nucleotide sequence ID" value="NZ_QAYE01000007.1"/>
</dbReference>
<organism evidence="1 2">
    <name type="scientific">Sphingomonas faeni</name>
    <dbReference type="NCBI Taxonomy" id="185950"/>
    <lineage>
        <taxon>Bacteria</taxon>
        <taxon>Pseudomonadati</taxon>
        <taxon>Pseudomonadota</taxon>
        <taxon>Alphaproteobacteria</taxon>
        <taxon>Sphingomonadales</taxon>
        <taxon>Sphingomonadaceae</taxon>
        <taxon>Sphingomonas</taxon>
    </lineage>
</organism>
<gene>
    <name evidence="1" type="ORF">C8J25_107284</name>
</gene>
<proteinExistence type="predicted"/>
<evidence type="ECO:0000313" key="2">
    <source>
        <dbReference type="Proteomes" id="UP000244013"/>
    </source>
</evidence>
<sequence length="83" mass="9245">MDEPDFPSFTDRQWSIYASSQATTAIIQAGDLAERHNGIVADQRTLLTLIDHLTAELTEMKETVALLVAMIVEQHGGERICKM</sequence>
<dbReference type="AlphaFoldDB" id="A0A2T5U259"/>